<evidence type="ECO:0000259" key="3">
    <source>
        <dbReference type="PROSITE" id="PS50110"/>
    </source>
</evidence>
<keyword evidence="1" id="KW-0597">Phosphoprotein</keyword>
<dbReference type="SUPFAM" id="SSF55073">
    <property type="entry name" value="Nucleotide cyclase"/>
    <property type="match status" value="1"/>
</dbReference>
<keyword evidence="2" id="KW-0902">Two-component regulatory system</keyword>
<dbReference type="SUPFAM" id="SSF52172">
    <property type="entry name" value="CheY-like"/>
    <property type="match status" value="1"/>
</dbReference>
<dbReference type="InterPro" id="IPR001789">
    <property type="entry name" value="Sig_transdc_resp-reg_receiver"/>
</dbReference>
<dbReference type="Gene3D" id="3.30.70.1230">
    <property type="entry name" value="Nucleotide cyclase"/>
    <property type="match status" value="1"/>
</dbReference>
<dbReference type="GO" id="GO:0009190">
    <property type="term" value="P:cyclic nucleotide biosynthetic process"/>
    <property type="evidence" value="ECO:0007669"/>
    <property type="project" value="InterPro"/>
</dbReference>
<dbReference type="Pfam" id="PF00072">
    <property type="entry name" value="Response_reg"/>
    <property type="match status" value="1"/>
</dbReference>
<organism evidence="5 6">
    <name type="scientific">Candidatus Nitrosocosmicus oleophilus</name>
    <dbReference type="NCBI Taxonomy" id="1353260"/>
    <lineage>
        <taxon>Archaea</taxon>
        <taxon>Nitrososphaerota</taxon>
        <taxon>Nitrososphaeria</taxon>
        <taxon>Nitrososphaerales</taxon>
        <taxon>Nitrososphaeraceae</taxon>
        <taxon>Candidatus Nitrosocosmicus</taxon>
    </lineage>
</organism>
<proteinExistence type="predicted"/>
<evidence type="ECO:0000313" key="5">
    <source>
        <dbReference type="EMBL" id="ALI34984.1"/>
    </source>
</evidence>
<dbReference type="Gene3D" id="3.40.50.2300">
    <property type="match status" value="1"/>
</dbReference>
<dbReference type="Proteomes" id="UP000058925">
    <property type="component" value="Chromosome"/>
</dbReference>
<reference evidence="6" key="1">
    <citation type="submission" date="2015-10" db="EMBL/GenBank/DDBJ databases">
        <title>Niche specialization of a soil ammonia-oxidizing archaeon, Candidatus Nitrosocosmicus oleophilus.</title>
        <authorList>
            <person name="Jung M.-Y."/>
            <person name="Rhee S.-K."/>
        </authorList>
    </citation>
    <scope>NUCLEOTIDE SEQUENCE [LARGE SCALE GENOMIC DNA]</scope>
    <source>
        <strain evidence="6">MY3</strain>
    </source>
</reference>
<dbReference type="RefSeq" id="WP_196817547.1">
    <property type="nucleotide sequence ID" value="NZ_CP012850.1"/>
</dbReference>
<dbReference type="InterPro" id="IPR001054">
    <property type="entry name" value="A/G_cyclase"/>
</dbReference>
<dbReference type="InterPro" id="IPR050595">
    <property type="entry name" value="Bact_response_regulator"/>
</dbReference>
<dbReference type="InterPro" id="IPR029787">
    <property type="entry name" value="Nucleotide_cyclase"/>
</dbReference>
<dbReference type="PROSITE" id="PS50125">
    <property type="entry name" value="GUANYLATE_CYCLASE_2"/>
    <property type="match status" value="1"/>
</dbReference>
<dbReference type="Pfam" id="PF00211">
    <property type="entry name" value="Guanylate_cyc"/>
    <property type="match status" value="1"/>
</dbReference>
<dbReference type="CDD" id="cd00156">
    <property type="entry name" value="REC"/>
    <property type="match status" value="1"/>
</dbReference>
<dbReference type="EMBL" id="CP012850">
    <property type="protein sequence ID" value="ALI34984.1"/>
    <property type="molecule type" value="Genomic_DNA"/>
</dbReference>
<dbReference type="OrthoDB" id="2830at2157"/>
<evidence type="ECO:0000259" key="4">
    <source>
        <dbReference type="PROSITE" id="PS50125"/>
    </source>
</evidence>
<accession>A0A654LU82</accession>
<dbReference type="PANTHER" id="PTHR44591">
    <property type="entry name" value="STRESS RESPONSE REGULATOR PROTEIN 1"/>
    <property type="match status" value="1"/>
</dbReference>
<protein>
    <submittedName>
        <fullName evidence="5">C4-dicarboxylate transport transcriptional regulatory protein DctD</fullName>
    </submittedName>
</protein>
<dbReference type="InterPro" id="IPR011006">
    <property type="entry name" value="CheY-like_superfamily"/>
</dbReference>
<evidence type="ECO:0000256" key="1">
    <source>
        <dbReference type="ARBA" id="ARBA00022553"/>
    </source>
</evidence>
<dbReference type="KEGG" id="taa:NMY3_00775"/>
<dbReference type="GeneID" id="60420915"/>
<feature type="domain" description="Response regulatory" evidence="3">
    <location>
        <begin position="270"/>
        <end position="388"/>
    </location>
</feature>
<dbReference type="AlphaFoldDB" id="A0A654LU82"/>
<dbReference type="GO" id="GO:0000160">
    <property type="term" value="P:phosphorelay signal transduction system"/>
    <property type="evidence" value="ECO:0007669"/>
    <property type="project" value="UniProtKB-KW"/>
</dbReference>
<dbReference type="PANTHER" id="PTHR44591:SF14">
    <property type="entry name" value="PROTEIN PILG"/>
    <property type="match status" value="1"/>
</dbReference>
<dbReference type="PROSITE" id="PS50110">
    <property type="entry name" value="RESPONSE_REGULATORY"/>
    <property type="match status" value="1"/>
</dbReference>
<keyword evidence="6" id="KW-1185">Reference proteome</keyword>
<gene>
    <name evidence="5" type="primary">dctD_3</name>
    <name evidence="5" type="ORF">NMY3_00775</name>
</gene>
<evidence type="ECO:0000313" key="6">
    <source>
        <dbReference type="Proteomes" id="UP000058925"/>
    </source>
</evidence>
<name>A0A654LU82_9ARCH</name>
<evidence type="ECO:0000256" key="2">
    <source>
        <dbReference type="ARBA" id="ARBA00023012"/>
    </source>
</evidence>
<feature type="domain" description="Guanylate cyclase" evidence="4">
    <location>
        <begin position="46"/>
        <end position="179"/>
    </location>
</feature>
<dbReference type="SMART" id="SM00448">
    <property type="entry name" value="REC"/>
    <property type="match status" value="1"/>
</dbReference>
<sequence>MNKKLADYLENKNSTTKDESKIHLSLKEDSPQDNQITFVDFSNNYCVCIIDIIDSTNNTYDILESKKIKQYYSVFLNTMTSIISRHGGKVVKNAGDNLLYYFPSTMNESNHLDFQNVIECGLSMIDAKDQMDLLLDLNGLPPINYRISASYGKVELAIVANSHSGDIFGTPVNICSKINHLASSNQMIIHRDLYQVIKEMPYFDDYVFEEIERKNHGNDHHSENNRNVYTTYSVRRFEDINKQKEIESKILELHAERKRINQNRNNSSFNILLIDDDKDILFTYSAIIKSQGFKITSFSNPYKALNDFSTTNPYLYDLVIMDIRMPGINGIKLYSKFRIMNPNVKILFISALDAVWELLSLFPEINDSDILRKPVESQQLLDKINIALRK</sequence>